<evidence type="ECO:0000313" key="4">
    <source>
        <dbReference type="Proteomes" id="UP000823123"/>
    </source>
</evidence>
<keyword evidence="2" id="KW-0732">Signal</keyword>
<keyword evidence="1" id="KW-0812">Transmembrane</keyword>
<feature type="signal peptide" evidence="2">
    <location>
        <begin position="1"/>
        <end position="24"/>
    </location>
</feature>
<feature type="transmembrane region" description="Helical" evidence="1">
    <location>
        <begin position="426"/>
        <end position="446"/>
    </location>
</feature>
<gene>
    <name evidence="3" type="ORF">IBJ83_05670</name>
</gene>
<dbReference type="Proteomes" id="UP000823123">
    <property type="component" value="Unassembled WGS sequence"/>
</dbReference>
<proteinExistence type="predicted"/>
<evidence type="ECO:0000313" key="3">
    <source>
        <dbReference type="EMBL" id="MBK1468803.1"/>
    </source>
</evidence>
<accession>A0ABS1C9P3</accession>
<evidence type="ECO:0000256" key="1">
    <source>
        <dbReference type="SAM" id="Phobius"/>
    </source>
</evidence>
<sequence>MKNKFLLTLTLCSFLLGSTYKVRAEENNLTDNYRIYEPFNLSDTKNLELTGESTIDFSKSTANENKIDGMYKANYNLKSTNKGNSTLKMGITFSSSIEKLSNFSIKLDGADVPYSFKFLNDKFKSPTGSEFYKEIISNIDSPIYEPVNFKKEDVGTLRKFNLEADKVDNLKYEITIKYSIDKTKLFLSGGKDIKIDENKNNKTIVLTHELSGKSKTPILYTIGDDVNITTKIFLGEKEINSGYKENIEKSSVNVKDFLKNIFLGEVPENVRQRFSEDNLYEIFVENFDKILGGSGYDTLGILKPSSDKQIVATFEFPIEPKVEKKLNINYPISATLTTVNDVNIMKLNLEASPFSTFDNFKNFKYTFVGNDDYKFIINSNTKYKNTKNGSEITLTKAPVELITNLVHKESYVKGISKKEAKSYTNYALIVLGIAEVVGVLYLKNVYFKGKKINIRR</sequence>
<keyword evidence="1" id="KW-1133">Transmembrane helix</keyword>
<evidence type="ECO:0000256" key="2">
    <source>
        <dbReference type="SAM" id="SignalP"/>
    </source>
</evidence>
<feature type="chain" id="PRO_5047212038" evidence="2">
    <location>
        <begin position="25"/>
        <end position="456"/>
    </location>
</feature>
<dbReference type="RefSeq" id="WP_201275710.1">
    <property type="nucleotide sequence ID" value="NZ_JACVDA010000014.1"/>
</dbReference>
<reference evidence="3 4" key="1">
    <citation type="submission" date="2020-09" db="EMBL/GenBank/DDBJ databases">
        <title>Parvimonas S3374 sp. nov.</title>
        <authorList>
            <person name="Buhl M."/>
        </authorList>
    </citation>
    <scope>NUCLEOTIDE SEQUENCE [LARGE SCALE GENOMIC DNA]</scope>
    <source>
        <strain evidence="3 4">S3374</strain>
    </source>
</reference>
<comment type="caution">
    <text evidence="3">The sequence shown here is derived from an EMBL/GenBank/DDBJ whole genome shotgun (WGS) entry which is preliminary data.</text>
</comment>
<name>A0ABS1C9P3_9FIRM</name>
<dbReference type="EMBL" id="JACVDA010000014">
    <property type="protein sequence ID" value="MBK1468803.1"/>
    <property type="molecule type" value="Genomic_DNA"/>
</dbReference>
<protein>
    <submittedName>
        <fullName evidence="3">Uncharacterized protein</fullName>
    </submittedName>
</protein>
<keyword evidence="4" id="KW-1185">Reference proteome</keyword>
<organism evidence="3 4">
    <name type="scientific">Parvimonas parva</name>
    <dbReference type="NCBI Taxonomy" id="2769485"/>
    <lineage>
        <taxon>Bacteria</taxon>
        <taxon>Bacillati</taxon>
        <taxon>Bacillota</taxon>
        <taxon>Tissierellia</taxon>
        <taxon>Tissierellales</taxon>
        <taxon>Peptoniphilaceae</taxon>
        <taxon>Parvimonas</taxon>
    </lineage>
</organism>
<keyword evidence="1" id="KW-0472">Membrane</keyword>